<protein>
    <submittedName>
        <fullName evidence="2">Uncharacterized protein</fullName>
    </submittedName>
</protein>
<gene>
    <name evidence="2" type="ORF">DPMN_151747</name>
</gene>
<evidence type="ECO:0000256" key="1">
    <source>
        <dbReference type="SAM" id="MobiDB-lite"/>
    </source>
</evidence>
<evidence type="ECO:0000313" key="3">
    <source>
        <dbReference type="Proteomes" id="UP000828390"/>
    </source>
</evidence>
<feature type="region of interest" description="Disordered" evidence="1">
    <location>
        <begin position="105"/>
        <end position="134"/>
    </location>
</feature>
<dbReference type="Proteomes" id="UP000828390">
    <property type="component" value="Unassembled WGS sequence"/>
</dbReference>
<sequence>VAPRERPACRPNFEVLGQGAYERGTITSSVAPEKSGRSVVPVPGLQNAHIPRDWEPATNRYSACWAARDSTLSCARVIDASGRLFPIIVSLKDISETVTVYPTSSLEDDEDDWCHPDEHSSRCQQQDNLRAKSPQCCGDSLPFAAIRRDRSDNDDSPIHA</sequence>
<name>A0A9D4J7N7_DREPO</name>
<accession>A0A9D4J7N7</accession>
<evidence type="ECO:0000313" key="2">
    <source>
        <dbReference type="EMBL" id="KAH3798157.1"/>
    </source>
</evidence>
<dbReference type="AlphaFoldDB" id="A0A9D4J7N7"/>
<keyword evidence="3" id="KW-1185">Reference proteome</keyword>
<reference evidence="2" key="1">
    <citation type="journal article" date="2019" name="bioRxiv">
        <title>The Genome of the Zebra Mussel, Dreissena polymorpha: A Resource for Invasive Species Research.</title>
        <authorList>
            <person name="McCartney M.A."/>
            <person name="Auch B."/>
            <person name="Kono T."/>
            <person name="Mallez S."/>
            <person name="Zhang Y."/>
            <person name="Obille A."/>
            <person name="Becker A."/>
            <person name="Abrahante J.E."/>
            <person name="Garbe J."/>
            <person name="Badalamenti J.P."/>
            <person name="Herman A."/>
            <person name="Mangelson H."/>
            <person name="Liachko I."/>
            <person name="Sullivan S."/>
            <person name="Sone E.D."/>
            <person name="Koren S."/>
            <person name="Silverstein K.A.T."/>
            <person name="Beckman K.B."/>
            <person name="Gohl D.M."/>
        </authorList>
    </citation>
    <scope>NUCLEOTIDE SEQUENCE</scope>
    <source>
        <strain evidence="2">Duluth1</strain>
        <tissue evidence="2">Whole animal</tissue>
    </source>
</reference>
<reference evidence="2" key="2">
    <citation type="submission" date="2020-11" db="EMBL/GenBank/DDBJ databases">
        <authorList>
            <person name="McCartney M.A."/>
            <person name="Auch B."/>
            <person name="Kono T."/>
            <person name="Mallez S."/>
            <person name="Becker A."/>
            <person name="Gohl D.M."/>
            <person name="Silverstein K.A.T."/>
            <person name="Koren S."/>
            <person name="Bechman K.B."/>
            <person name="Herman A."/>
            <person name="Abrahante J.E."/>
            <person name="Garbe J."/>
        </authorList>
    </citation>
    <scope>NUCLEOTIDE SEQUENCE</scope>
    <source>
        <strain evidence="2">Duluth1</strain>
        <tissue evidence="2">Whole animal</tissue>
    </source>
</reference>
<feature type="non-terminal residue" evidence="2">
    <location>
        <position position="1"/>
    </location>
</feature>
<comment type="caution">
    <text evidence="2">The sequence shown here is derived from an EMBL/GenBank/DDBJ whole genome shotgun (WGS) entry which is preliminary data.</text>
</comment>
<proteinExistence type="predicted"/>
<dbReference type="EMBL" id="JAIWYP010000007">
    <property type="protein sequence ID" value="KAH3798157.1"/>
    <property type="molecule type" value="Genomic_DNA"/>
</dbReference>
<organism evidence="2 3">
    <name type="scientific">Dreissena polymorpha</name>
    <name type="common">Zebra mussel</name>
    <name type="synonym">Mytilus polymorpha</name>
    <dbReference type="NCBI Taxonomy" id="45954"/>
    <lineage>
        <taxon>Eukaryota</taxon>
        <taxon>Metazoa</taxon>
        <taxon>Spiralia</taxon>
        <taxon>Lophotrochozoa</taxon>
        <taxon>Mollusca</taxon>
        <taxon>Bivalvia</taxon>
        <taxon>Autobranchia</taxon>
        <taxon>Heteroconchia</taxon>
        <taxon>Euheterodonta</taxon>
        <taxon>Imparidentia</taxon>
        <taxon>Neoheterodontei</taxon>
        <taxon>Myida</taxon>
        <taxon>Dreissenoidea</taxon>
        <taxon>Dreissenidae</taxon>
        <taxon>Dreissena</taxon>
    </lineage>
</organism>